<dbReference type="GO" id="GO:0005886">
    <property type="term" value="C:plasma membrane"/>
    <property type="evidence" value="ECO:0007669"/>
    <property type="project" value="TreeGrafter"/>
</dbReference>
<dbReference type="PANTHER" id="PTHR23502">
    <property type="entry name" value="MAJOR FACILITATOR SUPERFAMILY"/>
    <property type="match status" value="1"/>
</dbReference>
<dbReference type="GO" id="GO:0022857">
    <property type="term" value="F:transmembrane transporter activity"/>
    <property type="evidence" value="ECO:0007669"/>
    <property type="project" value="TreeGrafter"/>
</dbReference>
<gene>
    <name evidence="5" type="ORF">ACRE_017960</name>
</gene>
<comment type="caution">
    <text evidence="5">The sequence shown here is derived from an EMBL/GenBank/DDBJ whole genome shotgun (WGS) entry which is preliminary data.</text>
</comment>
<reference evidence="6" key="1">
    <citation type="journal article" date="2014" name="Genome Announc.">
        <title>Genome sequence and annotation of Acremonium chrysogenum, producer of the beta-lactam antibiotic cephalosporin C.</title>
        <authorList>
            <person name="Terfehr D."/>
            <person name="Dahlmann T.A."/>
            <person name="Specht T."/>
            <person name="Zadra I."/>
            <person name="Kuernsteiner H."/>
            <person name="Kueck U."/>
        </authorList>
    </citation>
    <scope>NUCLEOTIDE SEQUENCE [LARGE SCALE GENOMIC DNA]</scope>
    <source>
        <strain evidence="6">ATCC 11550 / CBS 779.69 / DSM 880 / IAM 14645 / JCM 23072 / IMI 49137</strain>
    </source>
</reference>
<dbReference type="Proteomes" id="UP000029964">
    <property type="component" value="Unassembled WGS sequence"/>
</dbReference>
<keyword evidence="3" id="KW-1133">Transmembrane helix</keyword>
<evidence type="ECO:0000313" key="6">
    <source>
        <dbReference type="Proteomes" id="UP000029964"/>
    </source>
</evidence>
<dbReference type="AlphaFoldDB" id="A0A086TDH8"/>
<dbReference type="PANTHER" id="PTHR23502:SF59">
    <property type="entry name" value="MULTIDRUG TRANSPORTER, PUTATIVE (AFU_ORTHOLOGUE AFUA_1G10370)-RELATED"/>
    <property type="match status" value="1"/>
</dbReference>
<dbReference type="OrthoDB" id="9986881at2759"/>
<dbReference type="EMBL" id="JPKY01000010">
    <property type="protein sequence ID" value="KFH47410.1"/>
    <property type="molecule type" value="Genomic_DNA"/>
</dbReference>
<evidence type="ECO:0000256" key="1">
    <source>
        <dbReference type="ARBA" id="ARBA00004141"/>
    </source>
</evidence>
<organism evidence="5 6">
    <name type="scientific">Hapsidospora chrysogenum (strain ATCC 11550 / CBS 779.69 / DSM 880 / IAM 14645 / JCM 23072 / IMI 49137)</name>
    <name type="common">Acremonium chrysogenum</name>
    <dbReference type="NCBI Taxonomy" id="857340"/>
    <lineage>
        <taxon>Eukaryota</taxon>
        <taxon>Fungi</taxon>
        <taxon>Dikarya</taxon>
        <taxon>Ascomycota</taxon>
        <taxon>Pezizomycotina</taxon>
        <taxon>Sordariomycetes</taxon>
        <taxon>Hypocreomycetidae</taxon>
        <taxon>Hypocreales</taxon>
        <taxon>Bionectriaceae</taxon>
        <taxon>Hapsidospora</taxon>
    </lineage>
</organism>
<sequence length="69" mass="7283">MRGTGFFTIFQAALNYLVDTFQAYAASAVAANTFLRSCFTAAFPLVVTPLYHSIGVGPGCSITAGSRRS</sequence>
<dbReference type="HOGENOM" id="CLU_2775355_0_0_1"/>
<keyword evidence="6" id="KW-1185">Reference proteome</keyword>
<accession>A0A086TDH8</accession>
<evidence type="ECO:0000256" key="3">
    <source>
        <dbReference type="ARBA" id="ARBA00022989"/>
    </source>
</evidence>
<evidence type="ECO:0000313" key="5">
    <source>
        <dbReference type="EMBL" id="KFH47410.1"/>
    </source>
</evidence>
<comment type="subcellular location">
    <subcellularLocation>
        <location evidence="1">Membrane</location>
        <topology evidence="1">Multi-pass membrane protein</topology>
    </subcellularLocation>
</comment>
<keyword evidence="4" id="KW-0472">Membrane</keyword>
<evidence type="ECO:0000256" key="4">
    <source>
        <dbReference type="ARBA" id="ARBA00023136"/>
    </source>
</evidence>
<keyword evidence="2" id="KW-0812">Transmembrane</keyword>
<dbReference type="STRING" id="857340.A0A086TDH8"/>
<protein>
    <submittedName>
        <fullName evidence="5">Putative MFS-type transporter-like protein</fullName>
    </submittedName>
</protein>
<name>A0A086TDH8_HAPC1</name>
<proteinExistence type="predicted"/>
<evidence type="ECO:0000256" key="2">
    <source>
        <dbReference type="ARBA" id="ARBA00022692"/>
    </source>
</evidence>